<evidence type="ECO:0000313" key="4">
    <source>
        <dbReference type="Proteomes" id="UP000238314"/>
    </source>
</evidence>
<dbReference type="STRING" id="551459.SAMN05421796_101641"/>
<gene>
    <name evidence="1" type="ORF">B0A70_03565</name>
    <name evidence="2" type="ORF">SAMN05421796_101641</name>
</gene>
<organism evidence="2 3">
    <name type="scientific">Chryseobacterium piscicola</name>
    <dbReference type="NCBI Taxonomy" id="551459"/>
    <lineage>
        <taxon>Bacteria</taxon>
        <taxon>Pseudomonadati</taxon>
        <taxon>Bacteroidota</taxon>
        <taxon>Flavobacteriia</taxon>
        <taxon>Flavobacteriales</taxon>
        <taxon>Weeksellaceae</taxon>
        <taxon>Chryseobacterium group</taxon>
        <taxon>Chryseobacterium</taxon>
    </lineage>
</organism>
<dbReference type="Proteomes" id="UP000238314">
    <property type="component" value="Unassembled WGS sequence"/>
</dbReference>
<dbReference type="Proteomes" id="UP000186246">
    <property type="component" value="Unassembled WGS sequence"/>
</dbReference>
<reference evidence="2" key="3">
    <citation type="submission" date="2017-01" db="EMBL/GenBank/DDBJ databases">
        <authorList>
            <person name="Mah S.A."/>
            <person name="Swanson W.J."/>
            <person name="Moy G.W."/>
            <person name="Vacquier V.D."/>
        </authorList>
    </citation>
    <scope>NUCLEOTIDE SEQUENCE [LARGE SCALE GENOMIC DNA]</scope>
    <source>
        <strain evidence="2">DSM 21068</strain>
    </source>
</reference>
<reference evidence="1 4" key="1">
    <citation type="submission" date="2016-11" db="EMBL/GenBank/DDBJ databases">
        <title>Whole genomes of Flavobacteriaceae.</title>
        <authorList>
            <person name="Stine C."/>
            <person name="Li C."/>
            <person name="Tadesse D."/>
        </authorList>
    </citation>
    <scope>NUCLEOTIDE SEQUENCE [LARGE SCALE GENOMIC DNA]</scope>
    <source>
        <strain evidence="1 4">DSM 21068</strain>
    </source>
</reference>
<dbReference type="EMBL" id="MUGO01000003">
    <property type="protein sequence ID" value="PQA96211.1"/>
    <property type="molecule type" value="Genomic_DNA"/>
</dbReference>
<dbReference type="AlphaFoldDB" id="A0A1N7KKW0"/>
<reference evidence="3" key="2">
    <citation type="submission" date="2017-01" db="EMBL/GenBank/DDBJ databases">
        <authorList>
            <person name="Varghese N."/>
            <person name="Submissions S."/>
        </authorList>
    </citation>
    <scope>NUCLEOTIDE SEQUENCE [LARGE SCALE GENOMIC DNA]</scope>
    <source>
        <strain evidence="3">DSM 21068</strain>
    </source>
</reference>
<protein>
    <submittedName>
        <fullName evidence="2">Uncharacterized protein</fullName>
    </submittedName>
</protein>
<sequence>MIFEHIQTTFEVDEKNYLGFYEASIFKYSSENVSLENILKTDMLSEQRRPGQFGPFTIRLLSANDFIKLNFVELKETLKKLFKKEDWGEDLEVVKNYVTKVFKKIDIENDEIYYISWDSAQSKIEGDFKFFTYFIGLICVNPNQKSIKKIYFGGD</sequence>
<proteinExistence type="predicted"/>
<evidence type="ECO:0000313" key="2">
    <source>
        <dbReference type="EMBL" id="SIS62144.1"/>
    </source>
</evidence>
<accession>A0A1N7KKW0</accession>
<name>A0A1N7KKW0_9FLAO</name>
<evidence type="ECO:0000313" key="1">
    <source>
        <dbReference type="EMBL" id="PQA96211.1"/>
    </source>
</evidence>
<dbReference type="EMBL" id="FTOJ01000001">
    <property type="protein sequence ID" value="SIS62144.1"/>
    <property type="molecule type" value="Genomic_DNA"/>
</dbReference>
<keyword evidence="4" id="KW-1185">Reference proteome</keyword>
<evidence type="ECO:0000313" key="3">
    <source>
        <dbReference type="Proteomes" id="UP000186246"/>
    </source>
</evidence>
<dbReference type="RefSeq" id="WP_076449674.1">
    <property type="nucleotide sequence ID" value="NZ_FTOJ01000001.1"/>
</dbReference>